<sequence>MRWLFVVLALLPASVWAAEPVDLALVLVTDVSRSIDDSEFDLEKQGYATAFTDREVLAAIKGGAIGAIAVNYVEFASAYEVKTVVDWMVIRDETSARAFVDKLLVAPRSYYGRTAISAGIEMAMRNLANSGFEAQRRVIDVCGDGTNNNGRDVAEARDEAVEAGITINGLAIINEHPVSWTFAHVQPPGGLANYYRENVAGGIGNFVLEVHEFRAFGTAMTRKLINEIADLGGAWRAGEAVLPGRGAPRRF</sequence>
<dbReference type="PROSITE" id="PS50234">
    <property type="entry name" value="VWFA"/>
    <property type="match status" value="1"/>
</dbReference>
<name>A0AA41YME0_9PROT</name>
<dbReference type="InterPro" id="IPR002035">
    <property type="entry name" value="VWF_A"/>
</dbReference>
<keyword evidence="4" id="KW-1185">Reference proteome</keyword>
<dbReference type="InterPro" id="IPR036465">
    <property type="entry name" value="vWFA_dom_sf"/>
</dbReference>
<dbReference type="EMBL" id="JAPDNT010000021">
    <property type="protein sequence ID" value="MCW3476571.1"/>
    <property type="molecule type" value="Genomic_DNA"/>
</dbReference>
<evidence type="ECO:0000259" key="2">
    <source>
        <dbReference type="PROSITE" id="PS50234"/>
    </source>
</evidence>
<dbReference type="Gene3D" id="3.40.50.410">
    <property type="entry name" value="von Willebrand factor, type A domain"/>
    <property type="match status" value="1"/>
</dbReference>
<dbReference type="SUPFAM" id="SSF53300">
    <property type="entry name" value="vWA-like"/>
    <property type="match status" value="1"/>
</dbReference>
<keyword evidence="1" id="KW-0732">Signal</keyword>
<gene>
    <name evidence="3" type="ORF">OL599_18565</name>
</gene>
<dbReference type="InterPro" id="IPR010607">
    <property type="entry name" value="DUF1194"/>
</dbReference>
<feature type="chain" id="PRO_5041239879" evidence="1">
    <location>
        <begin position="18"/>
        <end position="251"/>
    </location>
</feature>
<dbReference type="AlphaFoldDB" id="A0AA41YME0"/>
<reference evidence="3" key="2">
    <citation type="submission" date="2022-10" db="EMBL/GenBank/DDBJ databases">
        <authorList>
            <person name="Trinh H.N."/>
        </authorList>
    </citation>
    <scope>NUCLEOTIDE SEQUENCE</scope>
    <source>
        <strain evidence="3">RN2-1</strain>
    </source>
</reference>
<organism evidence="3 4">
    <name type="scientific">Limobrevibacterium gyesilva</name>
    <dbReference type="NCBI Taxonomy" id="2991712"/>
    <lineage>
        <taxon>Bacteria</taxon>
        <taxon>Pseudomonadati</taxon>
        <taxon>Pseudomonadota</taxon>
        <taxon>Alphaproteobacteria</taxon>
        <taxon>Acetobacterales</taxon>
        <taxon>Acetobacteraceae</taxon>
        <taxon>Limobrevibacterium</taxon>
    </lineage>
</organism>
<feature type="signal peptide" evidence="1">
    <location>
        <begin position="1"/>
        <end position="17"/>
    </location>
</feature>
<dbReference type="Pfam" id="PF06707">
    <property type="entry name" value="DUF1194"/>
    <property type="match status" value="1"/>
</dbReference>
<evidence type="ECO:0000313" key="4">
    <source>
        <dbReference type="Proteomes" id="UP001165679"/>
    </source>
</evidence>
<dbReference type="CDD" id="cd00198">
    <property type="entry name" value="vWFA"/>
    <property type="match status" value="1"/>
</dbReference>
<accession>A0AA41YME0</accession>
<dbReference type="RefSeq" id="WP_264715381.1">
    <property type="nucleotide sequence ID" value="NZ_JAPDNT010000021.1"/>
</dbReference>
<feature type="domain" description="VWFA" evidence="2">
    <location>
        <begin position="24"/>
        <end position="228"/>
    </location>
</feature>
<evidence type="ECO:0000313" key="3">
    <source>
        <dbReference type="EMBL" id="MCW3476571.1"/>
    </source>
</evidence>
<reference evidence="3" key="1">
    <citation type="submission" date="2022-09" db="EMBL/GenBank/DDBJ databases">
        <title>Rhodovastum sp. nov. RN2-1 isolated from soil in Seongnam, South Korea.</title>
        <authorList>
            <person name="Le N.T."/>
        </authorList>
    </citation>
    <scope>NUCLEOTIDE SEQUENCE</scope>
    <source>
        <strain evidence="3">RN2-1</strain>
    </source>
</reference>
<comment type="caution">
    <text evidence="3">The sequence shown here is derived from an EMBL/GenBank/DDBJ whole genome shotgun (WGS) entry which is preliminary data.</text>
</comment>
<evidence type="ECO:0000256" key="1">
    <source>
        <dbReference type="SAM" id="SignalP"/>
    </source>
</evidence>
<dbReference type="Proteomes" id="UP001165679">
    <property type="component" value="Unassembled WGS sequence"/>
</dbReference>
<proteinExistence type="predicted"/>
<protein>
    <submittedName>
        <fullName evidence="3">DUF1194 domain-containing protein</fullName>
    </submittedName>
</protein>